<evidence type="ECO:0000313" key="1">
    <source>
        <dbReference type="EMBL" id="MBB5698435.1"/>
    </source>
</evidence>
<reference evidence="1 2" key="1">
    <citation type="submission" date="2020-08" db="EMBL/GenBank/DDBJ databases">
        <title>Genomic Encyclopedia of Type Strains, Phase IV (KMG-IV): sequencing the most valuable type-strain genomes for metagenomic binning, comparative biology and taxonomic classification.</title>
        <authorList>
            <person name="Goeker M."/>
        </authorList>
    </citation>
    <scope>NUCLEOTIDE SEQUENCE [LARGE SCALE GENOMIC DNA]</scope>
    <source>
        <strain evidence="1 2">DSM 27244</strain>
    </source>
</reference>
<gene>
    <name evidence="1" type="ORF">FHR19_001780</name>
</gene>
<evidence type="ECO:0000313" key="2">
    <source>
        <dbReference type="Proteomes" id="UP000557739"/>
    </source>
</evidence>
<accession>A0A7W9APW1</accession>
<dbReference type="CDD" id="cd19166">
    <property type="entry name" value="HemeO-bac"/>
    <property type="match status" value="1"/>
</dbReference>
<dbReference type="Gene3D" id="1.20.910.10">
    <property type="entry name" value="Heme oxygenase-like"/>
    <property type="match status" value="1"/>
</dbReference>
<dbReference type="EMBL" id="JACIJJ010000002">
    <property type="protein sequence ID" value="MBB5698435.1"/>
    <property type="molecule type" value="Genomic_DNA"/>
</dbReference>
<dbReference type="SUPFAM" id="SSF48613">
    <property type="entry name" value="Heme oxygenase-like"/>
    <property type="match status" value="1"/>
</dbReference>
<dbReference type="InterPro" id="IPR016084">
    <property type="entry name" value="Haem_Oase-like_multi-hlx"/>
</dbReference>
<keyword evidence="2" id="KW-1185">Reference proteome</keyword>
<proteinExistence type="predicted"/>
<comment type="caution">
    <text evidence="1">The sequence shown here is derived from an EMBL/GenBank/DDBJ whole genome shotgun (WGS) entry which is preliminary data.</text>
</comment>
<dbReference type="AlphaFoldDB" id="A0A7W9APW1"/>
<name>A0A7W9APW1_9SPHN</name>
<dbReference type="Proteomes" id="UP000557739">
    <property type="component" value="Unassembled WGS sequence"/>
</dbReference>
<organism evidence="1 2">
    <name type="scientific">Sphingomonas yantingensis</name>
    <dbReference type="NCBI Taxonomy" id="1241761"/>
    <lineage>
        <taxon>Bacteria</taxon>
        <taxon>Pseudomonadati</taxon>
        <taxon>Pseudomonadota</taxon>
        <taxon>Alphaproteobacteria</taxon>
        <taxon>Sphingomonadales</taxon>
        <taxon>Sphingomonadaceae</taxon>
        <taxon>Sphingomonas</taxon>
    </lineage>
</organism>
<dbReference type="RefSeq" id="WP_184027101.1">
    <property type="nucleotide sequence ID" value="NZ_JACIJJ010000002.1"/>
</dbReference>
<protein>
    <submittedName>
        <fullName evidence="1">Heme oxygenase</fullName>
    </submittedName>
</protein>
<sequence>MRDAHRLLREATREPHERLDALFGGFDLSTREGYARFVGAQASAMIAVEAALDAAGAADVIDNWPERRRGDALRNDAATLGIEPMRLDPPSLSDHAEIAGALYVVEGSRHGARFLRKQVPDALPTAFLDSEQAPGSWAKLLDRIDAILYQPEAEAAATRSALRVFDLFGQAGRLWMKA</sequence>